<proteinExistence type="predicted"/>
<name>A0A1X7SG57_AMPQE</name>
<sequence>VCVGSVCVTVCAVCRSV</sequence>
<accession>A0A1X7SG57</accession>
<dbReference type="InParanoid" id="A0A1X7SG57"/>
<dbReference type="EnsemblMetazoa" id="Aqu2.1.01071_001">
    <property type="protein sequence ID" value="Aqu2.1.01071_001"/>
    <property type="gene ID" value="Aqu2.1.01071"/>
</dbReference>
<dbReference type="AlphaFoldDB" id="A0A1X7SG57"/>
<protein>
    <submittedName>
        <fullName evidence="1">Uncharacterized protein</fullName>
    </submittedName>
</protein>
<organism evidence="1">
    <name type="scientific">Amphimedon queenslandica</name>
    <name type="common">Sponge</name>
    <dbReference type="NCBI Taxonomy" id="400682"/>
    <lineage>
        <taxon>Eukaryota</taxon>
        <taxon>Metazoa</taxon>
        <taxon>Porifera</taxon>
        <taxon>Demospongiae</taxon>
        <taxon>Heteroscleromorpha</taxon>
        <taxon>Haplosclerida</taxon>
        <taxon>Niphatidae</taxon>
        <taxon>Amphimedon</taxon>
    </lineage>
</organism>
<evidence type="ECO:0000313" key="1">
    <source>
        <dbReference type="EnsemblMetazoa" id="Aqu2.1.01071_001"/>
    </source>
</evidence>
<reference evidence="1" key="1">
    <citation type="submission" date="2017-05" db="UniProtKB">
        <authorList>
            <consortium name="EnsemblMetazoa"/>
        </authorList>
    </citation>
    <scope>IDENTIFICATION</scope>
</reference>